<comment type="caution">
    <text evidence="1">The sequence shown here is derived from an EMBL/GenBank/DDBJ whole genome shotgun (WGS) entry which is preliminary data.</text>
</comment>
<protein>
    <submittedName>
        <fullName evidence="1">Uncharacterized protein</fullName>
    </submittedName>
</protein>
<name>A0A3S4ZIH9_9PLAT</name>
<proteinExistence type="predicted"/>
<dbReference type="EMBL" id="CAAALY010014458">
    <property type="protein sequence ID" value="VEL12327.1"/>
    <property type="molecule type" value="Genomic_DNA"/>
</dbReference>
<accession>A0A3S4ZIH9</accession>
<keyword evidence="2" id="KW-1185">Reference proteome</keyword>
<dbReference type="AlphaFoldDB" id="A0A3S4ZIH9"/>
<gene>
    <name evidence="1" type="ORF">PXEA_LOCUS5767</name>
</gene>
<organism evidence="1 2">
    <name type="scientific">Protopolystoma xenopodis</name>
    <dbReference type="NCBI Taxonomy" id="117903"/>
    <lineage>
        <taxon>Eukaryota</taxon>
        <taxon>Metazoa</taxon>
        <taxon>Spiralia</taxon>
        <taxon>Lophotrochozoa</taxon>
        <taxon>Platyhelminthes</taxon>
        <taxon>Monogenea</taxon>
        <taxon>Polyopisthocotylea</taxon>
        <taxon>Polystomatidea</taxon>
        <taxon>Polystomatidae</taxon>
        <taxon>Protopolystoma</taxon>
    </lineage>
</organism>
<evidence type="ECO:0000313" key="2">
    <source>
        <dbReference type="Proteomes" id="UP000784294"/>
    </source>
</evidence>
<sequence>MNLKLSFEVEAQFCELVTWFHDFKQRITAKLIYRRAEFAEIQHMLQEEQKFVGELESKDHLFRAVGTMLSKLAASFSRFSLPSWSETELTTLNHSTSTLNLTARDAPISNIPPRSSSPIVKLVRILEEASVQLPRERDLLVSCLKRRQTRCGQYQA</sequence>
<reference evidence="1" key="1">
    <citation type="submission" date="2018-11" db="EMBL/GenBank/DDBJ databases">
        <authorList>
            <consortium name="Pathogen Informatics"/>
        </authorList>
    </citation>
    <scope>NUCLEOTIDE SEQUENCE</scope>
</reference>
<evidence type="ECO:0000313" key="1">
    <source>
        <dbReference type="EMBL" id="VEL12327.1"/>
    </source>
</evidence>
<dbReference type="Proteomes" id="UP000784294">
    <property type="component" value="Unassembled WGS sequence"/>
</dbReference>